<sequence length="218" mass="25411">MSDTAQVSSLPLPPMQYVTLFSEDNIKRGRTPKPPPPITDGYSMFGNPFHNDDPVIRPLESQNIRRLYPNNYDHRRELKKLNHSITASFLDLVDICIRNPESEMRAAKIDDLTLLFIHMHHLVNEFRPHQARETLRVMMEQQKRQRLEIAERFRRHYDKACELVQQAVNSIPEPVESNIKLLIDVERVQPSDGRVANQTPEESCSEEDRLMCQIIDSL</sequence>
<dbReference type="EMBL" id="LR000468">
    <property type="protein sequence ID" value="SVE70087.1"/>
    <property type="molecule type" value="mRNA"/>
</dbReference>
<evidence type="ECO:0000256" key="1">
    <source>
        <dbReference type="ARBA" id="ARBA00004123"/>
    </source>
</evidence>
<keyword evidence="4 6" id="KW-0804">Transcription</keyword>
<gene>
    <name evidence="7" type="primary">EOG090X0EJA</name>
</gene>
<dbReference type="GO" id="GO:0070847">
    <property type="term" value="C:core mediator complex"/>
    <property type="evidence" value="ECO:0007669"/>
    <property type="project" value="TreeGrafter"/>
</dbReference>
<keyword evidence="6" id="KW-0010">Activator</keyword>
<comment type="subunit">
    <text evidence="6">Component of the Mediator complex.</text>
</comment>
<dbReference type="InterPro" id="IPR037212">
    <property type="entry name" value="Med7/Med21-like"/>
</dbReference>
<name>A0A4Y7LLP8_9CRUS</name>
<dbReference type="PANTHER" id="PTHR21428:SF11">
    <property type="entry name" value="MEDIATOR OF RNA POLYMERASE II TRANSCRIPTION SUBUNIT 7"/>
    <property type="match status" value="1"/>
</dbReference>
<proteinExistence type="evidence at transcript level"/>
<organism evidence="7">
    <name type="scientific">Eubosmina coregoni</name>
    <dbReference type="NCBI Taxonomy" id="186181"/>
    <lineage>
        <taxon>Eukaryota</taxon>
        <taxon>Metazoa</taxon>
        <taxon>Ecdysozoa</taxon>
        <taxon>Arthropoda</taxon>
        <taxon>Crustacea</taxon>
        <taxon>Branchiopoda</taxon>
        <taxon>Diplostraca</taxon>
        <taxon>Cladocera</taxon>
        <taxon>Anomopoda</taxon>
        <taxon>Bosminidae</taxon>
        <taxon>Eubosmina</taxon>
    </lineage>
</organism>
<comment type="similarity">
    <text evidence="2 6">Belongs to the Mediator complex subunit 7 family.</text>
</comment>
<dbReference type="GO" id="GO:0006357">
    <property type="term" value="P:regulation of transcription by RNA polymerase II"/>
    <property type="evidence" value="ECO:0007669"/>
    <property type="project" value="InterPro"/>
</dbReference>
<dbReference type="Pfam" id="PF05983">
    <property type="entry name" value="Med7"/>
    <property type="match status" value="1"/>
</dbReference>
<comment type="function">
    <text evidence="6">Component of the Mediator complex, a coactivator involved in the regulated transcription of nearly all RNA polymerase II-dependent genes. Mediator functions as a bridge to convey information from gene-specific regulatory proteins to the basal RNA polymerase II transcription machinery.</text>
</comment>
<evidence type="ECO:0000256" key="6">
    <source>
        <dbReference type="RuleBase" id="RU364060"/>
    </source>
</evidence>
<evidence type="ECO:0000313" key="7">
    <source>
        <dbReference type="EMBL" id="SVE70087.1"/>
    </source>
</evidence>
<protein>
    <recommendedName>
        <fullName evidence="6">Mediator of RNA polymerase II transcription subunit 7</fullName>
    </recommendedName>
</protein>
<reference evidence="7" key="1">
    <citation type="submission" date="2018-08" db="EMBL/GenBank/DDBJ databases">
        <authorList>
            <person name="Cornetti L."/>
        </authorList>
    </citation>
    <scope>NUCLEOTIDE SEQUENCE</scope>
    <source>
        <strain evidence="7">FI-BAL1-1</strain>
    </source>
</reference>
<keyword evidence="3 6" id="KW-0805">Transcription regulation</keyword>
<dbReference type="InterPro" id="IPR009244">
    <property type="entry name" value="Mediatior_Med7"/>
</dbReference>
<dbReference type="GO" id="GO:0016592">
    <property type="term" value="C:mediator complex"/>
    <property type="evidence" value="ECO:0007669"/>
    <property type="project" value="InterPro"/>
</dbReference>
<dbReference type="SUPFAM" id="SSF140718">
    <property type="entry name" value="Mediator hinge subcomplex-like"/>
    <property type="match status" value="1"/>
</dbReference>
<dbReference type="Gene3D" id="6.10.140.200">
    <property type="match status" value="1"/>
</dbReference>
<dbReference type="InterPro" id="IPR044888">
    <property type="entry name" value="Mediatior_Med7_sf"/>
</dbReference>
<dbReference type="PANTHER" id="PTHR21428">
    <property type="entry name" value="MEDIATOR OF RNA POLYMERASE II TRANSCRIPTION SUBUNIT 7"/>
    <property type="match status" value="1"/>
</dbReference>
<accession>A0A4Y7LLP8</accession>
<evidence type="ECO:0000256" key="4">
    <source>
        <dbReference type="ARBA" id="ARBA00023163"/>
    </source>
</evidence>
<dbReference type="AlphaFoldDB" id="A0A4Y7LLP8"/>
<evidence type="ECO:0000256" key="2">
    <source>
        <dbReference type="ARBA" id="ARBA00009994"/>
    </source>
</evidence>
<comment type="subcellular location">
    <subcellularLocation>
        <location evidence="1 6">Nucleus</location>
    </subcellularLocation>
</comment>
<dbReference type="GO" id="GO:0003712">
    <property type="term" value="F:transcription coregulator activity"/>
    <property type="evidence" value="ECO:0007669"/>
    <property type="project" value="InterPro"/>
</dbReference>
<keyword evidence="5 6" id="KW-0539">Nucleus</keyword>
<evidence type="ECO:0000256" key="5">
    <source>
        <dbReference type="ARBA" id="ARBA00023242"/>
    </source>
</evidence>
<evidence type="ECO:0000256" key="3">
    <source>
        <dbReference type="ARBA" id="ARBA00023015"/>
    </source>
</evidence>